<evidence type="ECO:0000313" key="2">
    <source>
        <dbReference type="Proteomes" id="UP000824165"/>
    </source>
</evidence>
<dbReference type="Gene3D" id="3.30.565.10">
    <property type="entry name" value="Histidine kinase-like ATPase, C-terminal domain"/>
    <property type="match status" value="1"/>
</dbReference>
<comment type="caution">
    <text evidence="1">The sequence shown here is derived from an EMBL/GenBank/DDBJ whole genome shotgun (WGS) entry which is preliminary data.</text>
</comment>
<dbReference type="AlphaFoldDB" id="A0A9D1H2L7"/>
<evidence type="ECO:0000313" key="1">
    <source>
        <dbReference type="EMBL" id="HIT85205.1"/>
    </source>
</evidence>
<name>A0A9D1H2L7_9FIRM</name>
<reference evidence="1" key="2">
    <citation type="journal article" date="2021" name="PeerJ">
        <title>Extensive microbial diversity within the chicken gut microbiome revealed by metagenomics and culture.</title>
        <authorList>
            <person name="Gilroy R."/>
            <person name="Ravi A."/>
            <person name="Getino M."/>
            <person name="Pursley I."/>
            <person name="Horton D.L."/>
            <person name="Alikhan N.F."/>
            <person name="Baker D."/>
            <person name="Gharbi K."/>
            <person name="Hall N."/>
            <person name="Watson M."/>
            <person name="Adriaenssens E.M."/>
            <person name="Foster-Nyarko E."/>
            <person name="Jarju S."/>
            <person name="Secka A."/>
            <person name="Antonio M."/>
            <person name="Oren A."/>
            <person name="Chaudhuri R.R."/>
            <person name="La Ragione R."/>
            <person name="Hildebrand F."/>
            <person name="Pallen M.J."/>
        </authorList>
    </citation>
    <scope>NUCLEOTIDE SEQUENCE</scope>
    <source>
        <strain evidence="1">CHK181-108</strain>
    </source>
</reference>
<organism evidence="1 2">
    <name type="scientific">Candidatus Ornithomonoglobus intestinigallinarum</name>
    <dbReference type="NCBI Taxonomy" id="2840894"/>
    <lineage>
        <taxon>Bacteria</taxon>
        <taxon>Bacillati</taxon>
        <taxon>Bacillota</taxon>
        <taxon>Clostridia</taxon>
        <taxon>Candidatus Ornithomonoglobus</taxon>
    </lineage>
</organism>
<dbReference type="EMBL" id="DVLU01000044">
    <property type="protein sequence ID" value="HIT85205.1"/>
    <property type="molecule type" value="Genomic_DNA"/>
</dbReference>
<dbReference type="GO" id="GO:0016020">
    <property type="term" value="C:membrane"/>
    <property type="evidence" value="ECO:0007669"/>
    <property type="project" value="InterPro"/>
</dbReference>
<protein>
    <recommendedName>
        <fullName evidence="3">Sensor histidine kinase</fullName>
    </recommendedName>
</protein>
<evidence type="ECO:0008006" key="3">
    <source>
        <dbReference type="Google" id="ProtNLM"/>
    </source>
</evidence>
<sequence length="174" mass="19465">SSLATFFTRALNNGNTFCSIRDELIHIKSYIDIQNVRFSGKFDVRFEIPDDMLGCRIINLTLQPLVENCIVHAFKGKNGKGHIIITGVRENDDIYISVADDGLGANITDINYLNKRVSEAVNFDDHVERYGIHSVNSRIRLYYGSGCGLSYSYNDLGGITATVHITTHSKEDTE</sequence>
<feature type="non-terminal residue" evidence="1">
    <location>
        <position position="1"/>
    </location>
</feature>
<dbReference type="SUPFAM" id="SSF55874">
    <property type="entry name" value="ATPase domain of HSP90 chaperone/DNA topoisomerase II/histidine kinase"/>
    <property type="match status" value="1"/>
</dbReference>
<dbReference type="PANTHER" id="PTHR34220">
    <property type="entry name" value="SENSOR HISTIDINE KINASE YPDA"/>
    <property type="match status" value="1"/>
</dbReference>
<gene>
    <name evidence="1" type="ORF">IAA60_04765</name>
</gene>
<reference evidence="1" key="1">
    <citation type="submission" date="2020-10" db="EMBL/GenBank/DDBJ databases">
        <authorList>
            <person name="Gilroy R."/>
        </authorList>
    </citation>
    <scope>NUCLEOTIDE SEQUENCE</scope>
    <source>
        <strain evidence="1">CHK181-108</strain>
    </source>
</reference>
<proteinExistence type="predicted"/>
<accession>A0A9D1H2L7</accession>
<dbReference type="Proteomes" id="UP000824165">
    <property type="component" value="Unassembled WGS sequence"/>
</dbReference>
<dbReference type="PANTHER" id="PTHR34220:SF7">
    <property type="entry name" value="SENSOR HISTIDINE KINASE YPDA"/>
    <property type="match status" value="1"/>
</dbReference>
<dbReference type="GO" id="GO:0000155">
    <property type="term" value="F:phosphorelay sensor kinase activity"/>
    <property type="evidence" value="ECO:0007669"/>
    <property type="project" value="InterPro"/>
</dbReference>
<dbReference type="InterPro" id="IPR050640">
    <property type="entry name" value="Bact_2-comp_sensor_kinase"/>
</dbReference>
<dbReference type="InterPro" id="IPR036890">
    <property type="entry name" value="HATPase_C_sf"/>
</dbReference>